<keyword evidence="4" id="KW-1185">Reference proteome</keyword>
<dbReference type="PANTHER" id="PTHR48081">
    <property type="entry name" value="AB HYDROLASE SUPERFAMILY PROTEIN C4A8.06C"/>
    <property type="match status" value="1"/>
</dbReference>
<evidence type="ECO:0000256" key="1">
    <source>
        <dbReference type="ARBA" id="ARBA00022801"/>
    </source>
</evidence>
<dbReference type="InterPro" id="IPR013094">
    <property type="entry name" value="AB_hydrolase_3"/>
</dbReference>
<protein>
    <submittedName>
        <fullName evidence="3">Acetyl esterase/lipase</fullName>
    </submittedName>
</protein>
<dbReference type="InterPro" id="IPR029058">
    <property type="entry name" value="AB_hydrolase_fold"/>
</dbReference>
<sequence length="343" mass="36380">MTSRRSAGQRGDVALTVVGAAALAALAAGIAAAAWKLSPWPSALIVRSVFERDGARVLKALRAHSPGGVDRATGIRYRPRDPHALLDAYWSAGTSAPRPTVIWTHGGAWISGSRANAAPYFELLAAAGFTVVSLDYTRGPASRYPGALHQLNDAHAYLVAHAAELHVDADRIVLAGDSAGAQLSSQLATAITDPTYAAELGIRPGLAAHRLRGVILHCGIYEMSGLLHSTGIIGWGNRTALRAYVGGLRFAMSPALAEMSMMHRATAAFPPTFISGGNGDPLTDAQAKPFADRLVSLGVDVTRLFWPHDHEPALPHEYQFDLDRPEGLAALSVAIDFVRRHTV</sequence>
<proteinExistence type="predicted"/>
<dbReference type="Gene3D" id="3.40.50.1820">
    <property type="entry name" value="alpha/beta hydrolase"/>
    <property type="match status" value="1"/>
</dbReference>
<name>A0A1X7IAS9_9MICO</name>
<feature type="domain" description="Alpha/beta hydrolase fold-3" evidence="2">
    <location>
        <begin position="101"/>
        <end position="307"/>
    </location>
</feature>
<reference evidence="4" key="1">
    <citation type="submission" date="2017-04" db="EMBL/GenBank/DDBJ databases">
        <authorList>
            <person name="Varghese N."/>
            <person name="Submissions S."/>
        </authorList>
    </citation>
    <scope>NUCLEOTIDE SEQUENCE [LARGE SCALE GENOMIC DNA]</scope>
    <source>
        <strain evidence="4">VKM Ac-2510</strain>
    </source>
</reference>
<dbReference type="SUPFAM" id="SSF53474">
    <property type="entry name" value="alpha/beta-Hydrolases"/>
    <property type="match status" value="1"/>
</dbReference>
<dbReference type="Pfam" id="PF07859">
    <property type="entry name" value="Abhydrolase_3"/>
    <property type="match status" value="1"/>
</dbReference>
<accession>A0A1X7IAS9</accession>
<dbReference type="STRING" id="150121.SAMN06296010_0324"/>
<evidence type="ECO:0000313" key="3">
    <source>
        <dbReference type="EMBL" id="SMG11743.1"/>
    </source>
</evidence>
<evidence type="ECO:0000313" key="4">
    <source>
        <dbReference type="Proteomes" id="UP000193244"/>
    </source>
</evidence>
<dbReference type="GO" id="GO:0016787">
    <property type="term" value="F:hydrolase activity"/>
    <property type="evidence" value="ECO:0007669"/>
    <property type="project" value="UniProtKB-KW"/>
</dbReference>
<dbReference type="InterPro" id="IPR050300">
    <property type="entry name" value="GDXG_lipolytic_enzyme"/>
</dbReference>
<organism evidence="3 4">
    <name type="scientific">Agreia pratensis</name>
    <dbReference type="NCBI Taxonomy" id="150121"/>
    <lineage>
        <taxon>Bacteria</taxon>
        <taxon>Bacillati</taxon>
        <taxon>Actinomycetota</taxon>
        <taxon>Actinomycetes</taxon>
        <taxon>Micrococcales</taxon>
        <taxon>Microbacteriaceae</taxon>
        <taxon>Agreia</taxon>
    </lineage>
</organism>
<dbReference type="OrthoDB" id="9803828at2"/>
<evidence type="ECO:0000259" key="2">
    <source>
        <dbReference type="Pfam" id="PF07859"/>
    </source>
</evidence>
<dbReference type="RefSeq" id="WP_085482310.1">
    <property type="nucleotide sequence ID" value="NZ_FXAY01000001.1"/>
</dbReference>
<gene>
    <name evidence="3" type="ORF">SAMN06296010_0324</name>
</gene>
<dbReference type="Proteomes" id="UP000193244">
    <property type="component" value="Unassembled WGS sequence"/>
</dbReference>
<keyword evidence="1" id="KW-0378">Hydrolase</keyword>
<dbReference type="EMBL" id="FXAY01000001">
    <property type="protein sequence ID" value="SMG11743.1"/>
    <property type="molecule type" value="Genomic_DNA"/>
</dbReference>
<dbReference type="AlphaFoldDB" id="A0A1X7IAS9"/>